<name>A0A7X0U5P0_9ACTN</name>
<keyword evidence="3" id="KW-1185">Reference proteome</keyword>
<feature type="compositionally biased region" description="Basic and acidic residues" evidence="1">
    <location>
        <begin position="1"/>
        <end position="11"/>
    </location>
</feature>
<comment type="caution">
    <text evidence="2">The sequence shown here is derived from an EMBL/GenBank/DDBJ whole genome shotgun (WGS) entry which is preliminary data.</text>
</comment>
<feature type="region of interest" description="Disordered" evidence="1">
    <location>
        <begin position="1"/>
        <end position="43"/>
    </location>
</feature>
<feature type="compositionally biased region" description="Low complexity" evidence="1">
    <location>
        <begin position="13"/>
        <end position="23"/>
    </location>
</feature>
<evidence type="ECO:0000313" key="2">
    <source>
        <dbReference type="EMBL" id="MBB6556111.1"/>
    </source>
</evidence>
<dbReference type="Proteomes" id="UP000565579">
    <property type="component" value="Unassembled WGS sequence"/>
</dbReference>
<reference evidence="2 3" key="1">
    <citation type="submission" date="2020-08" db="EMBL/GenBank/DDBJ databases">
        <title>Sequencing the genomes of 1000 actinobacteria strains.</title>
        <authorList>
            <person name="Klenk H.-P."/>
        </authorList>
    </citation>
    <scope>NUCLEOTIDE SEQUENCE [LARGE SCALE GENOMIC DNA]</scope>
    <source>
        <strain evidence="2 3">DSM 43768</strain>
    </source>
</reference>
<accession>A0A7X0U5P0</accession>
<gene>
    <name evidence="2" type="ORF">HD593_010906</name>
</gene>
<evidence type="ECO:0000313" key="3">
    <source>
        <dbReference type="Proteomes" id="UP000565579"/>
    </source>
</evidence>
<dbReference type="AlphaFoldDB" id="A0A7X0U5P0"/>
<sequence>MFDRMPPEKLAKAKGQAQQAGEASKLARAANGHGVTGAERRKAEETLVRTFGKRKAAQLKENELLRAGARPKGLRKWFG</sequence>
<organism evidence="2 3">
    <name type="scientific">Nonomuraea rubra</name>
    <dbReference type="NCBI Taxonomy" id="46180"/>
    <lineage>
        <taxon>Bacteria</taxon>
        <taxon>Bacillati</taxon>
        <taxon>Actinomycetota</taxon>
        <taxon>Actinomycetes</taxon>
        <taxon>Streptosporangiales</taxon>
        <taxon>Streptosporangiaceae</taxon>
        <taxon>Nonomuraea</taxon>
    </lineage>
</organism>
<proteinExistence type="predicted"/>
<dbReference type="EMBL" id="JACHMI010000001">
    <property type="protein sequence ID" value="MBB6556111.1"/>
    <property type="molecule type" value="Genomic_DNA"/>
</dbReference>
<evidence type="ECO:0000256" key="1">
    <source>
        <dbReference type="SAM" id="MobiDB-lite"/>
    </source>
</evidence>
<protein>
    <submittedName>
        <fullName evidence="2">Uncharacterized protein</fullName>
    </submittedName>
</protein>
<dbReference type="RefSeq" id="WP_185110597.1">
    <property type="nucleotide sequence ID" value="NZ_BAAAXY010000150.1"/>
</dbReference>